<evidence type="ECO:0000313" key="5">
    <source>
        <dbReference type="EMBL" id="RHN82117.1"/>
    </source>
</evidence>
<name>A0A072VQ93_MEDTR</name>
<feature type="domain" description="Gnk2-homologous" evidence="3">
    <location>
        <begin position="4"/>
        <end position="60"/>
    </location>
</feature>
<reference evidence="4 7" key="1">
    <citation type="journal article" date="2011" name="Nature">
        <title>The Medicago genome provides insight into the evolution of rhizobial symbioses.</title>
        <authorList>
            <person name="Young N.D."/>
            <person name="Debelle F."/>
            <person name="Oldroyd G.E."/>
            <person name="Geurts R."/>
            <person name="Cannon S.B."/>
            <person name="Udvardi M.K."/>
            <person name="Benedito V.A."/>
            <person name="Mayer K.F."/>
            <person name="Gouzy J."/>
            <person name="Schoof H."/>
            <person name="Van de Peer Y."/>
            <person name="Proost S."/>
            <person name="Cook D.R."/>
            <person name="Meyers B.C."/>
            <person name="Spannagl M."/>
            <person name="Cheung F."/>
            <person name="De Mita S."/>
            <person name="Krishnakumar V."/>
            <person name="Gundlach H."/>
            <person name="Zhou S."/>
            <person name="Mudge J."/>
            <person name="Bharti A.K."/>
            <person name="Murray J.D."/>
            <person name="Naoumkina M.A."/>
            <person name="Rosen B."/>
            <person name="Silverstein K.A."/>
            <person name="Tang H."/>
            <person name="Rombauts S."/>
            <person name="Zhao P.X."/>
            <person name="Zhou P."/>
            <person name="Barbe V."/>
            <person name="Bardou P."/>
            <person name="Bechner M."/>
            <person name="Bellec A."/>
            <person name="Berger A."/>
            <person name="Berges H."/>
            <person name="Bidwell S."/>
            <person name="Bisseling T."/>
            <person name="Choisne N."/>
            <person name="Couloux A."/>
            <person name="Denny R."/>
            <person name="Deshpande S."/>
            <person name="Dai X."/>
            <person name="Doyle J.J."/>
            <person name="Dudez A.M."/>
            <person name="Farmer A.D."/>
            <person name="Fouteau S."/>
            <person name="Franken C."/>
            <person name="Gibelin C."/>
            <person name="Gish J."/>
            <person name="Goldstein S."/>
            <person name="Gonzalez A.J."/>
            <person name="Green P.J."/>
            <person name="Hallab A."/>
            <person name="Hartog M."/>
            <person name="Hua A."/>
            <person name="Humphray S.J."/>
            <person name="Jeong D.H."/>
            <person name="Jing Y."/>
            <person name="Jocker A."/>
            <person name="Kenton S.M."/>
            <person name="Kim D.J."/>
            <person name="Klee K."/>
            <person name="Lai H."/>
            <person name="Lang C."/>
            <person name="Lin S."/>
            <person name="Macmil S.L."/>
            <person name="Magdelenat G."/>
            <person name="Matthews L."/>
            <person name="McCorrison J."/>
            <person name="Monaghan E.L."/>
            <person name="Mun J.H."/>
            <person name="Najar F.Z."/>
            <person name="Nicholson C."/>
            <person name="Noirot C."/>
            <person name="O'Bleness M."/>
            <person name="Paule C.R."/>
            <person name="Poulain J."/>
            <person name="Prion F."/>
            <person name="Qin B."/>
            <person name="Qu C."/>
            <person name="Retzel E.F."/>
            <person name="Riddle C."/>
            <person name="Sallet E."/>
            <person name="Samain S."/>
            <person name="Samson N."/>
            <person name="Sanders I."/>
            <person name="Saurat O."/>
            <person name="Scarpelli C."/>
            <person name="Schiex T."/>
            <person name="Segurens B."/>
            <person name="Severin A.J."/>
            <person name="Sherrier D.J."/>
            <person name="Shi R."/>
            <person name="Sims S."/>
            <person name="Singer S.R."/>
            <person name="Sinharoy S."/>
            <person name="Sterck L."/>
            <person name="Viollet A."/>
            <person name="Wang B.B."/>
            <person name="Wang K."/>
            <person name="Wang M."/>
            <person name="Wang X."/>
            <person name="Warfsmann J."/>
            <person name="Weissenbach J."/>
            <person name="White D.D."/>
            <person name="White J.D."/>
            <person name="Wiley G.B."/>
            <person name="Wincker P."/>
            <person name="Xing Y."/>
            <person name="Yang L."/>
            <person name="Yao Z."/>
            <person name="Ying F."/>
            <person name="Zhai J."/>
            <person name="Zhou L."/>
            <person name="Zuber A."/>
            <person name="Denarie J."/>
            <person name="Dixon R.A."/>
            <person name="May G.D."/>
            <person name="Schwartz D.C."/>
            <person name="Rogers J."/>
            <person name="Quetier F."/>
            <person name="Town C.D."/>
            <person name="Roe B.A."/>
        </authorList>
    </citation>
    <scope>NUCLEOTIDE SEQUENCE [LARGE SCALE GENOMIC DNA]</scope>
    <source>
        <strain evidence="4">A17</strain>
        <strain evidence="6 7">cv. Jemalong A17</strain>
    </source>
</reference>
<dbReference type="Gramene" id="rna6243">
    <property type="protein sequence ID" value="RHN82117.1"/>
    <property type="gene ID" value="gene6243"/>
</dbReference>
<proteinExistence type="predicted"/>
<dbReference type="Proteomes" id="UP000265566">
    <property type="component" value="Chromosome 1"/>
</dbReference>
<keyword evidence="7" id="KW-1185">Reference proteome</keyword>
<gene>
    <name evidence="4" type="ordered locus">MTR_1g105715</name>
    <name evidence="5" type="ORF">MtrunA17_Chr1g0206411</name>
</gene>
<dbReference type="InterPro" id="IPR038408">
    <property type="entry name" value="GNK2_sf"/>
</dbReference>
<evidence type="ECO:0000313" key="4">
    <source>
        <dbReference type="EMBL" id="KEH43952.1"/>
    </source>
</evidence>
<dbReference type="EMBL" id="CM001217">
    <property type="protein sequence ID" value="KEH43952.1"/>
    <property type="molecule type" value="Genomic_DNA"/>
</dbReference>
<dbReference type="HOGENOM" id="CLU_2486725_0_0_1"/>
<reference evidence="4 7" key="2">
    <citation type="journal article" date="2014" name="BMC Genomics">
        <title>An improved genome release (version Mt4.0) for the model legume Medicago truncatula.</title>
        <authorList>
            <person name="Tang H."/>
            <person name="Krishnakumar V."/>
            <person name="Bidwell S."/>
            <person name="Rosen B."/>
            <person name="Chan A."/>
            <person name="Zhou S."/>
            <person name="Gentzbittel L."/>
            <person name="Childs K.L."/>
            <person name="Yandell M."/>
            <person name="Gundlach H."/>
            <person name="Mayer K.F."/>
            <person name="Schwartz D.C."/>
            <person name="Town C.D."/>
        </authorList>
    </citation>
    <scope>GENOME REANNOTATION</scope>
    <source>
        <strain evidence="4">A17</strain>
        <strain evidence="6 7">cv. Jemalong A17</strain>
    </source>
</reference>
<dbReference type="PANTHER" id="PTHR32099">
    <property type="entry name" value="CYSTEINE-RICH REPEAT SECRETORY PROTEIN"/>
    <property type="match status" value="1"/>
</dbReference>
<protein>
    <submittedName>
        <fullName evidence="5">Putative Gnk2-like domain-containing protein</fullName>
    </submittedName>
    <submittedName>
        <fullName evidence="4">Salt stress response/antifungal domain protein</fullName>
    </submittedName>
</protein>
<evidence type="ECO:0000259" key="3">
    <source>
        <dbReference type="Pfam" id="PF01657"/>
    </source>
</evidence>
<reference evidence="6" key="3">
    <citation type="submission" date="2015-04" db="UniProtKB">
        <authorList>
            <consortium name="EnsemblPlants"/>
        </authorList>
    </citation>
    <scope>IDENTIFICATION</scope>
    <source>
        <strain evidence="6">cv. Jemalong A17</strain>
    </source>
</reference>
<evidence type="ECO:0000313" key="7">
    <source>
        <dbReference type="Proteomes" id="UP000002051"/>
    </source>
</evidence>
<keyword evidence="2" id="KW-0677">Repeat</keyword>
<dbReference type="InterPro" id="IPR002902">
    <property type="entry name" value="GNK2"/>
</dbReference>
<reference evidence="8" key="4">
    <citation type="journal article" date="2018" name="Nat. Plants">
        <title>Whole-genome landscape of Medicago truncatula symbiotic genes.</title>
        <authorList>
            <person name="Pecrix Y."/>
            <person name="Staton S.E."/>
            <person name="Sallet E."/>
            <person name="Lelandais-Briere C."/>
            <person name="Moreau S."/>
            <person name="Carrere S."/>
            <person name="Blein T."/>
            <person name="Jardinaud M.F."/>
            <person name="Latrasse D."/>
            <person name="Zouine M."/>
            <person name="Zahm M."/>
            <person name="Kreplak J."/>
            <person name="Mayjonade B."/>
            <person name="Satge C."/>
            <person name="Perez M."/>
            <person name="Cauet S."/>
            <person name="Marande W."/>
            <person name="Chantry-Darmon C."/>
            <person name="Lopez-Roques C."/>
            <person name="Bouchez O."/>
            <person name="Berard A."/>
            <person name="Debelle F."/>
            <person name="Munos S."/>
            <person name="Bendahmane A."/>
            <person name="Berges H."/>
            <person name="Niebel A."/>
            <person name="Buitink J."/>
            <person name="Frugier F."/>
            <person name="Benhamed M."/>
            <person name="Crespi M."/>
            <person name="Gouzy J."/>
            <person name="Gamas P."/>
        </authorList>
    </citation>
    <scope>NUCLEOTIDE SEQUENCE [LARGE SCALE GENOMIC DNA]</scope>
    <source>
        <strain evidence="8">cv. Jemalong A17</strain>
    </source>
</reference>
<evidence type="ECO:0000256" key="2">
    <source>
        <dbReference type="ARBA" id="ARBA00022737"/>
    </source>
</evidence>
<evidence type="ECO:0000256" key="1">
    <source>
        <dbReference type="ARBA" id="ARBA00022729"/>
    </source>
</evidence>
<dbReference type="EnsemblPlants" id="KEH43952">
    <property type="protein sequence ID" value="KEH43952"/>
    <property type="gene ID" value="MTR_1g105715"/>
</dbReference>
<dbReference type="CDD" id="cd23509">
    <property type="entry name" value="Gnk2-like"/>
    <property type="match status" value="1"/>
</dbReference>
<dbReference type="Gene3D" id="3.30.430.20">
    <property type="entry name" value="Gnk2 domain, C-X8-C-X2-C motif"/>
    <property type="match status" value="1"/>
</dbReference>
<keyword evidence="1" id="KW-0732">Signal</keyword>
<dbReference type="Pfam" id="PF01657">
    <property type="entry name" value="Stress-antifung"/>
    <property type="match status" value="1"/>
</dbReference>
<evidence type="ECO:0000313" key="6">
    <source>
        <dbReference type="EnsemblPlants" id="KEH43952"/>
    </source>
</evidence>
<dbReference type="PANTHER" id="PTHR32099:SF51">
    <property type="entry name" value="CYSTEINE-RICH RECEPTOR-LIKE PROTEIN KINASE 25 ISOFORM X1"/>
    <property type="match status" value="1"/>
</dbReference>
<sequence>MYSNKTLDYGFYNFSYREEADKVNAIGICRGDIEPEDCRGCLEAFTTLLSERCGIRKEVIGDPAFIELTSWCMKGCLYLGAVHLDTT</sequence>
<reference evidence="5" key="5">
    <citation type="journal article" date="2018" name="Nat. Plants">
        <title>Whole-genome landscape of Medicago truncatula symbiotic genes.</title>
        <authorList>
            <person name="Pecrix Y."/>
            <person name="Gamas P."/>
            <person name="Carrere S."/>
        </authorList>
    </citation>
    <scope>NUCLEOTIDE SEQUENCE</scope>
    <source>
        <tissue evidence="5">Leaves</tissue>
    </source>
</reference>
<evidence type="ECO:0000313" key="8">
    <source>
        <dbReference type="Proteomes" id="UP000265566"/>
    </source>
</evidence>
<dbReference type="Proteomes" id="UP000002051">
    <property type="component" value="Unassembled WGS sequence"/>
</dbReference>
<accession>A0A072VQ93</accession>
<dbReference type="AlphaFoldDB" id="A0A072VQ93"/>
<dbReference type="EMBL" id="PSQE01000001">
    <property type="protein sequence ID" value="RHN82117.1"/>
    <property type="molecule type" value="Genomic_DNA"/>
</dbReference>
<organism evidence="4 7">
    <name type="scientific">Medicago truncatula</name>
    <name type="common">Barrel medic</name>
    <name type="synonym">Medicago tribuloides</name>
    <dbReference type="NCBI Taxonomy" id="3880"/>
    <lineage>
        <taxon>Eukaryota</taxon>
        <taxon>Viridiplantae</taxon>
        <taxon>Streptophyta</taxon>
        <taxon>Embryophyta</taxon>
        <taxon>Tracheophyta</taxon>
        <taxon>Spermatophyta</taxon>
        <taxon>Magnoliopsida</taxon>
        <taxon>eudicotyledons</taxon>
        <taxon>Gunneridae</taxon>
        <taxon>Pentapetalae</taxon>
        <taxon>rosids</taxon>
        <taxon>fabids</taxon>
        <taxon>Fabales</taxon>
        <taxon>Fabaceae</taxon>
        <taxon>Papilionoideae</taxon>
        <taxon>50 kb inversion clade</taxon>
        <taxon>NPAAA clade</taxon>
        <taxon>Hologalegina</taxon>
        <taxon>IRL clade</taxon>
        <taxon>Trifolieae</taxon>
        <taxon>Medicago</taxon>
    </lineage>
</organism>